<comment type="caution">
    <text evidence="1">The sequence shown here is derived from an EMBL/GenBank/DDBJ whole genome shotgun (WGS) entry which is preliminary data.</text>
</comment>
<name>A0ABR4CIV2_9HELO</name>
<dbReference type="Proteomes" id="UP001595075">
    <property type="component" value="Unassembled WGS sequence"/>
</dbReference>
<organism evidence="1 2">
    <name type="scientific">Oculimacula yallundae</name>
    <dbReference type="NCBI Taxonomy" id="86028"/>
    <lineage>
        <taxon>Eukaryota</taxon>
        <taxon>Fungi</taxon>
        <taxon>Dikarya</taxon>
        <taxon>Ascomycota</taxon>
        <taxon>Pezizomycotina</taxon>
        <taxon>Leotiomycetes</taxon>
        <taxon>Helotiales</taxon>
        <taxon>Ploettnerulaceae</taxon>
        <taxon>Oculimacula</taxon>
    </lineage>
</organism>
<gene>
    <name evidence="1" type="ORF">VTL71DRAFT_14579</name>
</gene>
<dbReference type="EMBL" id="JAZHXI010000007">
    <property type="protein sequence ID" value="KAL2069900.1"/>
    <property type="molecule type" value="Genomic_DNA"/>
</dbReference>
<proteinExistence type="predicted"/>
<protein>
    <submittedName>
        <fullName evidence="1">Uncharacterized protein</fullName>
    </submittedName>
</protein>
<accession>A0ABR4CIV2</accession>
<sequence>MAAERIARKRKQDDEHDYYNPVVNGRRLLSIRRPLHPKKPTEQRVVGEFLFALKNFDFQKITGQDVDDLVAQLFADGSEDGDRILIPLGCCGIIDYEIRLQRFGPGSLNNEHVNESEARPVPYSPIVNLRFTETIGVKGIGASFRRGIVLGRIVGPHQHKEHLVQSRWIVIVDQTRLLWVVYANDIDDKDVAESKTGDPIPYSVAWDTAFGAQKPIGQKVILLGSLQEIPFKVGKELPVPEIYTIDWSTTFVPIDRPAPITPKILVSPMTVKRLLDIDTSFFTIPQYRNKNMAWLKNFLRFDGFCKDLDEANKAEGLIIGRTLTEAAWCRAVVQAYKSMDAVLEQREGAVLQANLECLSDCLAQRRGLSVFKYWLDKSIKYSGLDLINTSDEDPKADHLSGLAAWALATLEANKAHGKALSDLRTAASVNPEDNAAYQAYATAVVADPGAHTSNLDAPEEKALARVRAERQGLIRKVKESGVANSAEMQM</sequence>
<evidence type="ECO:0000313" key="2">
    <source>
        <dbReference type="Proteomes" id="UP001595075"/>
    </source>
</evidence>
<reference evidence="1 2" key="1">
    <citation type="journal article" date="2024" name="Commun. Biol.">
        <title>Comparative genomic analysis of thermophilic fungi reveals convergent evolutionary adaptations and gene losses.</title>
        <authorList>
            <person name="Steindorff A.S."/>
            <person name="Aguilar-Pontes M.V."/>
            <person name="Robinson A.J."/>
            <person name="Andreopoulos B."/>
            <person name="LaButti K."/>
            <person name="Kuo A."/>
            <person name="Mondo S."/>
            <person name="Riley R."/>
            <person name="Otillar R."/>
            <person name="Haridas S."/>
            <person name="Lipzen A."/>
            <person name="Grimwood J."/>
            <person name="Schmutz J."/>
            <person name="Clum A."/>
            <person name="Reid I.D."/>
            <person name="Moisan M.C."/>
            <person name="Butler G."/>
            <person name="Nguyen T.T.M."/>
            <person name="Dewar K."/>
            <person name="Conant G."/>
            <person name="Drula E."/>
            <person name="Henrissat B."/>
            <person name="Hansel C."/>
            <person name="Singer S."/>
            <person name="Hutchinson M.I."/>
            <person name="de Vries R.P."/>
            <person name="Natvig D.O."/>
            <person name="Powell A.J."/>
            <person name="Tsang A."/>
            <person name="Grigoriev I.V."/>
        </authorList>
    </citation>
    <scope>NUCLEOTIDE SEQUENCE [LARGE SCALE GENOMIC DNA]</scope>
    <source>
        <strain evidence="1 2">CBS 494.80</strain>
    </source>
</reference>
<evidence type="ECO:0000313" key="1">
    <source>
        <dbReference type="EMBL" id="KAL2069900.1"/>
    </source>
</evidence>
<keyword evidence="2" id="KW-1185">Reference proteome</keyword>